<dbReference type="Gene3D" id="3.30.70.1060">
    <property type="entry name" value="Dimeric alpha+beta barrel"/>
    <property type="match status" value="1"/>
</dbReference>
<name>A0AAE3H1P6_9BACT</name>
<dbReference type="InterPro" id="IPR011008">
    <property type="entry name" value="Dimeric_a/b-barrel"/>
</dbReference>
<feature type="domain" description="YCII-related" evidence="2">
    <location>
        <begin position="9"/>
        <end position="92"/>
    </location>
</feature>
<evidence type="ECO:0000259" key="2">
    <source>
        <dbReference type="Pfam" id="PF03795"/>
    </source>
</evidence>
<evidence type="ECO:0000256" key="1">
    <source>
        <dbReference type="ARBA" id="ARBA00007689"/>
    </source>
</evidence>
<evidence type="ECO:0000313" key="4">
    <source>
        <dbReference type="Proteomes" id="UP001204144"/>
    </source>
</evidence>
<sequence>MPQYLLVAFDGDAPNALEKRMEVRPRHFEYARRMKAEGKIIVGGAQLSEEGKMKGSAVILNFEDENDLLEYLKNEPYILEGVWTNYTITPFRVADLS</sequence>
<keyword evidence="4" id="KW-1185">Reference proteome</keyword>
<gene>
    <name evidence="3" type="ORF">EGI31_10065</name>
</gene>
<dbReference type="InterPro" id="IPR051807">
    <property type="entry name" value="Sec-metab_biosynth-assoc"/>
</dbReference>
<dbReference type="PANTHER" id="PTHR33606">
    <property type="entry name" value="PROTEIN YCII"/>
    <property type="match status" value="1"/>
</dbReference>
<comment type="similarity">
    <text evidence="1">Belongs to the YciI family.</text>
</comment>
<dbReference type="AlphaFoldDB" id="A0AAE3H1P6"/>
<dbReference type="SUPFAM" id="SSF54909">
    <property type="entry name" value="Dimeric alpha+beta barrel"/>
    <property type="match status" value="1"/>
</dbReference>
<dbReference type="Pfam" id="PF03795">
    <property type="entry name" value="YCII"/>
    <property type="match status" value="1"/>
</dbReference>
<evidence type="ECO:0000313" key="3">
    <source>
        <dbReference type="EMBL" id="MCP9763303.1"/>
    </source>
</evidence>
<comment type="caution">
    <text evidence="3">The sequence shown here is derived from an EMBL/GenBank/DDBJ whole genome shotgun (WGS) entry which is preliminary data.</text>
</comment>
<dbReference type="PANTHER" id="PTHR33606:SF3">
    <property type="entry name" value="PROTEIN YCII"/>
    <property type="match status" value="1"/>
</dbReference>
<reference evidence="3 4" key="1">
    <citation type="submission" date="2018-11" db="EMBL/GenBank/DDBJ databases">
        <title>Novel bacteria species description.</title>
        <authorList>
            <person name="Han J.-H."/>
        </authorList>
    </citation>
    <scope>NUCLEOTIDE SEQUENCE [LARGE SCALE GENOMIC DNA]</scope>
    <source>
        <strain evidence="3 4">KCTC23259</strain>
    </source>
</reference>
<dbReference type="RefSeq" id="WP_255037086.1">
    <property type="nucleotide sequence ID" value="NZ_RJUF01000024.1"/>
</dbReference>
<organism evidence="3 4">
    <name type="scientific">Lacihabitans soyangensis</name>
    <dbReference type="NCBI Taxonomy" id="869394"/>
    <lineage>
        <taxon>Bacteria</taxon>
        <taxon>Pseudomonadati</taxon>
        <taxon>Bacteroidota</taxon>
        <taxon>Cytophagia</taxon>
        <taxon>Cytophagales</taxon>
        <taxon>Leadbetterellaceae</taxon>
        <taxon>Lacihabitans</taxon>
    </lineage>
</organism>
<dbReference type="Proteomes" id="UP001204144">
    <property type="component" value="Unassembled WGS sequence"/>
</dbReference>
<dbReference type="InterPro" id="IPR005545">
    <property type="entry name" value="YCII"/>
</dbReference>
<proteinExistence type="inferred from homology"/>
<dbReference type="EMBL" id="RJUF01000024">
    <property type="protein sequence ID" value="MCP9763303.1"/>
    <property type="molecule type" value="Genomic_DNA"/>
</dbReference>
<protein>
    <recommendedName>
        <fullName evidence="2">YCII-related domain-containing protein</fullName>
    </recommendedName>
</protein>
<accession>A0AAE3H1P6</accession>